<accession>E2BB76</accession>
<reference evidence="5 6" key="1">
    <citation type="journal article" date="2010" name="Science">
        <title>Genomic comparison of the ants Camponotus floridanus and Harpegnathos saltator.</title>
        <authorList>
            <person name="Bonasio R."/>
            <person name="Zhang G."/>
            <person name="Ye C."/>
            <person name="Mutti N.S."/>
            <person name="Fang X."/>
            <person name="Qin N."/>
            <person name="Donahue G."/>
            <person name="Yang P."/>
            <person name="Li Q."/>
            <person name="Li C."/>
            <person name="Zhang P."/>
            <person name="Huang Z."/>
            <person name="Berger S.L."/>
            <person name="Reinberg D."/>
            <person name="Wang J."/>
            <person name="Liebig J."/>
        </authorList>
    </citation>
    <scope>NUCLEOTIDE SEQUENCE [LARGE SCALE GENOMIC DNA]</scope>
    <source>
        <strain evidence="5 6">R22 G/1</strain>
    </source>
</reference>
<dbReference type="GO" id="GO:0016301">
    <property type="term" value="F:kinase activity"/>
    <property type="evidence" value="ECO:0007669"/>
    <property type="project" value="UniProtKB-KW"/>
</dbReference>
<keyword evidence="3" id="KW-0418">Kinase</keyword>
<dbReference type="AlphaFoldDB" id="E2BB76"/>
<dbReference type="Gene3D" id="3.40.50.10240">
    <property type="entry name" value="Thiamin pyrophosphokinase, catalytic domain"/>
    <property type="match status" value="1"/>
</dbReference>
<name>E2BB76_HARSA</name>
<evidence type="ECO:0000256" key="3">
    <source>
        <dbReference type="ARBA" id="ARBA00022777"/>
    </source>
</evidence>
<evidence type="ECO:0000256" key="2">
    <source>
        <dbReference type="ARBA" id="ARBA00022741"/>
    </source>
</evidence>
<gene>
    <name evidence="5" type="ORF">EAI_16593</name>
</gene>
<keyword evidence="6" id="KW-1185">Reference proteome</keyword>
<evidence type="ECO:0000256" key="1">
    <source>
        <dbReference type="ARBA" id="ARBA00022679"/>
    </source>
</evidence>
<keyword evidence="1" id="KW-0808">Transferase</keyword>
<keyword evidence="4" id="KW-0067">ATP-binding</keyword>
<organism evidence="6">
    <name type="scientific">Harpegnathos saltator</name>
    <name type="common">Jerdon's jumping ant</name>
    <dbReference type="NCBI Taxonomy" id="610380"/>
    <lineage>
        <taxon>Eukaryota</taxon>
        <taxon>Metazoa</taxon>
        <taxon>Ecdysozoa</taxon>
        <taxon>Arthropoda</taxon>
        <taxon>Hexapoda</taxon>
        <taxon>Insecta</taxon>
        <taxon>Pterygota</taxon>
        <taxon>Neoptera</taxon>
        <taxon>Endopterygota</taxon>
        <taxon>Hymenoptera</taxon>
        <taxon>Apocrita</taxon>
        <taxon>Aculeata</taxon>
        <taxon>Formicoidea</taxon>
        <taxon>Formicidae</taxon>
        <taxon>Ponerinae</taxon>
        <taxon>Ponerini</taxon>
        <taxon>Harpegnathos</taxon>
    </lineage>
</organism>
<dbReference type="KEGG" id="hst:105180896"/>
<protein>
    <submittedName>
        <fullName evidence="5">Uncharacterized protein</fullName>
    </submittedName>
</protein>
<dbReference type="InParanoid" id="E2BB76"/>
<proteinExistence type="predicted"/>
<evidence type="ECO:0000313" key="6">
    <source>
        <dbReference type="Proteomes" id="UP000008237"/>
    </source>
</evidence>
<dbReference type="Proteomes" id="UP000008237">
    <property type="component" value="Unassembled WGS sequence"/>
</dbReference>
<evidence type="ECO:0000313" key="5">
    <source>
        <dbReference type="EMBL" id="EFN87049.1"/>
    </source>
</evidence>
<dbReference type="GO" id="GO:0004788">
    <property type="term" value="F:thiamine diphosphokinase activity"/>
    <property type="evidence" value="ECO:0007669"/>
    <property type="project" value="InterPro"/>
</dbReference>
<dbReference type="GO" id="GO:0005524">
    <property type="term" value="F:ATP binding"/>
    <property type="evidence" value="ECO:0007669"/>
    <property type="project" value="UniProtKB-KW"/>
</dbReference>
<sequence>MEGETIESPPQLWFPTELFNPFYRNYAVLITYQDIPWTHQYILPIWEKALLTVTINDGTKKWVQYLEDEGIDVFSSENNKYVPQIIITNTRNRVDEIRLEFEEENLIEKLAKLGSFVIYMPNQDSMSFVTVIDEIRQNNKFSSMMLKEIYIFGDPADTNDHGRITETLVKCNDIMEQVIIITRKHYVWLLSPGSHKIYIPYYLISQDCECVLSVITNPTGHVTINGLQDELDPSDDLLMTTITKCEVKICTETPMVFHLVISPDIVNMSLYEEVDR</sequence>
<dbReference type="InterPro" id="IPR036759">
    <property type="entry name" value="TPK_catalytic_sf"/>
</dbReference>
<evidence type="ECO:0000256" key="4">
    <source>
        <dbReference type="ARBA" id="ARBA00022840"/>
    </source>
</evidence>
<dbReference type="STRING" id="610380.E2BB76"/>
<dbReference type="EMBL" id="GL446946">
    <property type="protein sequence ID" value="EFN87049.1"/>
    <property type="molecule type" value="Genomic_DNA"/>
</dbReference>
<dbReference type="OrthoDB" id="25149at2759"/>
<dbReference type="PhylomeDB" id="E2BB76"/>
<keyword evidence="2" id="KW-0547">Nucleotide-binding</keyword>
<dbReference type="GO" id="GO:0009229">
    <property type="term" value="P:thiamine diphosphate biosynthetic process"/>
    <property type="evidence" value="ECO:0007669"/>
    <property type="project" value="InterPro"/>
</dbReference>